<evidence type="ECO:0000256" key="2">
    <source>
        <dbReference type="ARBA" id="ARBA00022737"/>
    </source>
</evidence>
<dbReference type="InterPro" id="IPR001680">
    <property type="entry name" value="WD40_rpt"/>
</dbReference>
<dbReference type="OrthoDB" id="2096344at2759"/>
<name>A0A6S7LRP4_PARCT</name>
<evidence type="ECO:0000313" key="3">
    <source>
        <dbReference type="EMBL" id="CAB4042172.1"/>
    </source>
</evidence>
<comment type="caution">
    <text evidence="3">The sequence shown here is derived from an EMBL/GenBank/DDBJ whole genome shotgun (WGS) entry which is preliminary data.</text>
</comment>
<sequence length="108" mass="11692">MISYEQLLVLRGELKVTALDFSADDQHLYTGSADGQLNLWRVASGELLDVIPAHDTAIWSLCTTQDGLCIATASNDTTIKLWRADTLNIEAIATLVGHTDSVCSVVET</sequence>
<dbReference type="InterPro" id="IPR036322">
    <property type="entry name" value="WD40_repeat_dom_sf"/>
</dbReference>
<dbReference type="SMART" id="SM00320">
    <property type="entry name" value="WD40"/>
    <property type="match status" value="2"/>
</dbReference>
<dbReference type="PANTHER" id="PTHR19848">
    <property type="entry name" value="WD40 REPEAT PROTEIN"/>
    <property type="match status" value="1"/>
</dbReference>
<protein>
    <submittedName>
        <fullName evidence="3">WD40 repeat domain-containing</fullName>
    </submittedName>
</protein>
<dbReference type="PANTHER" id="PTHR19848:SF8">
    <property type="entry name" value="F-BOX AND WD REPEAT DOMAIN CONTAINING 7"/>
    <property type="match status" value="1"/>
</dbReference>
<keyword evidence="4" id="KW-1185">Reference proteome</keyword>
<evidence type="ECO:0000313" key="4">
    <source>
        <dbReference type="Proteomes" id="UP001152795"/>
    </source>
</evidence>
<dbReference type="SUPFAM" id="SSF50978">
    <property type="entry name" value="WD40 repeat-like"/>
    <property type="match status" value="1"/>
</dbReference>
<dbReference type="InterPro" id="IPR015943">
    <property type="entry name" value="WD40/YVTN_repeat-like_dom_sf"/>
</dbReference>
<dbReference type="Pfam" id="PF00400">
    <property type="entry name" value="WD40"/>
    <property type="match status" value="2"/>
</dbReference>
<dbReference type="Gene3D" id="2.130.10.10">
    <property type="entry name" value="YVTN repeat-like/Quinoprotein amine dehydrogenase"/>
    <property type="match status" value="1"/>
</dbReference>
<reference evidence="3" key="1">
    <citation type="submission" date="2020-04" db="EMBL/GenBank/DDBJ databases">
        <authorList>
            <person name="Alioto T."/>
            <person name="Alioto T."/>
            <person name="Gomez Garrido J."/>
        </authorList>
    </citation>
    <scope>NUCLEOTIDE SEQUENCE</scope>
    <source>
        <strain evidence="3">A484AB</strain>
    </source>
</reference>
<keyword evidence="2" id="KW-0677">Repeat</keyword>
<feature type="non-terminal residue" evidence="3">
    <location>
        <position position="1"/>
    </location>
</feature>
<dbReference type="EMBL" id="CACRXK020029604">
    <property type="protein sequence ID" value="CAB4042172.1"/>
    <property type="molecule type" value="Genomic_DNA"/>
</dbReference>
<organism evidence="3 4">
    <name type="scientific">Paramuricea clavata</name>
    <name type="common">Red gorgonian</name>
    <name type="synonym">Violescent sea-whip</name>
    <dbReference type="NCBI Taxonomy" id="317549"/>
    <lineage>
        <taxon>Eukaryota</taxon>
        <taxon>Metazoa</taxon>
        <taxon>Cnidaria</taxon>
        <taxon>Anthozoa</taxon>
        <taxon>Octocorallia</taxon>
        <taxon>Malacalcyonacea</taxon>
        <taxon>Plexauridae</taxon>
        <taxon>Paramuricea</taxon>
    </lineage>
</organism>
<dbReference type="PROSITE" id="PS50082">
    <property type="entry name" value="WD_REPEATS_2"/>
    <property type="match status" value="2"/>
</dbReference>
<dbReference type="AlphaFoldDB" id="A0A6S7LRP4"/>
<accession>A0A6S7LRP4</accession>
<proteinExistence type="predicted"/>
<dbReference type="Proteomes" id="UP001152795">
    <property type="component" value="Unassembled WGS sequence"/>
</dbReference>
<gene>
    <name evidence="3" type="ORF">PACLA_8A028215</name>
</gene>
<keyword evidence="1" id="KW-0853">WD repeat</keyword>
<dbReference type="PROSITE" id="PS50294">
    <property type="entry name" value="WD_REPEATS_REGION"/>
    <property type="match status" value="1"/>
</dbReference>
<evidence type="ECO:0000256" key="1">
    <source>
        <dbReference type="ARBA" id="ARBA00022574"/>
    </source>
</evidence>